<feature type="compositionally biased region" description="Basic residues" evidence="1">
    <location>
        <begin position="508"/>
        <end position="521"/>
    </location>
</feature>
<feature type="compositionally biased region" description="Acidic residues" evidence="1">
    <location>
        <begin position="432"/>
        <end position="449"/>
    </location>
</feature>
<dbReference type="PROSITE" id="PS50994">
    <property type="entry name" value="INTEGRASE"/>
    <property type="match status" value="1"/>
</dbReference>
<feature type="region of interest" description="Disordered" evidence="1">
    <location>
        <begin position="1316"/>
        <end position="1337"/>
    </location>
</feature>
<proteinExistence type="predicted"/>
<dbReference type="SUPFAM" id="SSF54236">
    <property type="entry name" value="Ubiquitin-like"/>
    <property type="match status" value="1"/>
</dbReference>
<comment type="caution">
    <text evidence="4">The sequence shown here is derived from an EMBL/GenBank/DDBJ whole genome shotgun (WGS) entry which is preliminary data.</text>
</comment>
<gene>
    <name evidence="4" type="ORF">C1SCF055_LOCUS28139</name>
</gene>
<reference evidence="4" key="1">
    <citation type="submission" date="2022-10" db="EMBL/GenBank/DDBJ databases">
        <authorList>
            <person name="Chen Y."/>
            <person name="Dougan E. K."/>
            <person name="Chan C."/>
            <person name="Rhodes N."/>
            <person name="Thang M."/>
        </authorList>
    </citation>
    <scope>NUCLEOTIDE SEQUENCE</scope>
</reference>
<protein>
    <submittedName>
        <fullName evidence="5">Retrovirus-related Pol polyprotein from transposon RE1 (Retro element 1) (AtRE1)</fullName>
    </submittedName>
</protein>
<dbReference type="Proteomes" id="UP001152797">
    <property type="component" value="Unassembled WGS sequence"/>
</dbReference>
<dbReference type="OrthoDB" id="411615at2759"/>
<dbReference type="CDD" id="cd17039">
    <property type="entry name" value="Ubl_ubiquitin_like"/>
    <property type="match status" value="1"/>
</dbReference>
<feature type="region of interest" description="Disordered" evidence="1">
    <location>
        <begin position="2812"/>
        <end position="2839"/>
    </location>
</feature>
<feature type="compositionally biased region" description="Low complexity" evidence="1">
    <location>
        <begin position="453"/>
        <end position="464"/>
    </location>
</feature>
<feature type="region of interest" description="Disordered" evidence="1">
    <location>
        <begin position="2094"/>
        <end position="2128"/>
    </location>
</feature>
<reference evidence="5 6" key="2">
    <citation type="submission" date="2024-05" db="EMBL/GenBank/DDBJ databases">
        <authorList>
            <person name="Chen Y."/>
            <person name="Shah S."/>
            <person name="Dougan E. K."/>
            <person name="Thang M."/>
            <person name="Chan C."/>
        </authorList>
    </citation>
    <scope>NUCLEOTIDE SEQUENCE [LARGE SCALE GENOMIC DNA]</scope>
</reference>
<dbReference type="EMBL" id="CAMXCT030003057">
    <property type="protein sequence ID" value="CAL4789480.1"/>
    <property type="molecule type" value="Genomic_DNA"/>
</dbReference>
<feature type="chain" id="PRO_5043272512" evidence="2">
    <location>
        <begin position="21"/>
        <end position="3188"/>
    </location>
</feature>
<name>A0A9P1G6R0_9DINO</name>
<organism evidence="4">
    <name type="scientific">Cladocopium goreaui</name>
    <dbReference type="NCBI Taxonomy" id="2562237"/>
    <lineage>
        <taxon>Eukaryota</taxon>
        <taxon>Sar</taxon>
        <taxon>Alveolata</taxon>
        <taxon>Dinophyceae</taxon>
        <taxon>Suessiales</taxon>
        <taxon>Symbiodiniaceae</taxon>
        <taxon>Cladocopium</taxon>
    </lineage>
</organism>
<accession>A0A9P1G6R0</accession>
<dbReference type="Gene3D" id="3.10.20.90">
    <property type="entry name" value="Phosphatidylinositol 3-kinase Catalytic Subunit, Chain A, domain 1"/>
    <property type="match status" value="1"/>
</dbReference>
<evidence type="ECO:0000313" key="5">
    <source>
        <dbReference type="EMBL" id="CAL4789480.1"/>
    </source>
</evidence>
<evidence type="ECO:0000259" key="3">
    <source>
        <dbReference type="PROSITE" id="PS50994"/>
    </source>
</evidence>
<dbReference type="GO" id="GO:0003676">
    <property type="term" value="F:nucleic acid binding"/>
    <property type="evidence" value="ECO:0007669"/>
    <property type="project" value="InterPro"/>
</dbReference>
<dbReference type="EMBL" id="CAMXCT020003057">
    <property type="protein sequence ID" value="CAL1155543.1"/>
    <property type="molecule type" value="Genomic_DNA"/>
</dbReference>
<keyword evidence="6" id="KW-1185">Reference proteome</keyword>
<feature type="compositionally biased region" description="Basic and acidic residues" evidence="1">
    <location>
        <begin position="2117"/>
        <end position="2128"/>
    </location>
</feature>
<keyword evidence="2" id="KW-0732">Signal</keyword>
<feature type="region of interest" description="Disordered" evidence="1">
    <location>
        <begin position="595"/>
        <end position="662"/>
    </location>
</feature>
<feature type="domain" description="Integrase catalytic" evidence="3">
    <location>
        <begin position="1645"/>
        <end position="1818"/>
    </location>
</feature>
<evidence type="ECO:0000313" key="4">
    <source>
        <dbReference type="EMBL" id="CAI4002168.1"/>
    </source>
</evidence>
<dbReference type="InterPro" id="IPR001584">
    <property type="entry name" value="Integrase_cat-core"/>
</dbReference>
<dbReference type="InterPro" id="IPR029071">
    <property type="entry name" value="Ubiquitin-like_domsf"/>
</dbReference>
<feature type="region of interest" description="Disordered" evidence="1">
    <location>
        <begin position="2948"/>
        <end position="2973"/>
    </location>
</feature>
<evidence type="ECO:0000313" key="6">
    <source>
        <dbReference type="Proteomes" id="UP001152797"/>
    </source>
</evidence>
<feature type="region of interest" description="Disordered" evidence="1">
    <location>
        <begin position="432"/>
        <end position="464"/>
    </location>
</feature>
<feature type="region of interest" description="Disordered" evidence="1">
    <location>
        <begin position="1488"/>
        <end position="1533"/>
    </location>
</feature>
<feature type="compositionally biased region" description="Low complexity" evidence="1">
    <location>
        <begin position="1495"/>
        <end position="1521"/>
    </location>
</feature>
<feature type="compositionally biased region" description="Basic and acidic residues" evidence="1">
    <location>
        <begin position="595"/>
        <end position="620"/>
    </location>
</feature>
<feature type="signal peptide" evidence="2">
    <location>
        <begin position="1"/>
        <end position="20"/>
    </location>
</feature>
<feature type="compositionally biased region" description="Polar residues" evidence="1">
    <location>
        <begin position="631"/>
        <end position="657"/>
    </location>
</feature>
<evidence type="ECO:0000256" key="2">
    <source>
        <dbReference type="SAM" id="SignalP"/>
    </source>
</evidence>
<evidence type="ECO:0000256" key="1">
    <source>
        <dbReference type="SAM" id="MobiDB-lite"/>
    </source>
</evidence>
<dbReference type="InterPro" id="IPR036397">
    <property type="entry name" value="RNaseH_sf"/>
</dbReference>
<feature type="compositionally biased region" description="Low complexity" evidence="1">
    <location>
        <begin position="2094"/>
        <end position="2104"/>
    </location>
</feature>
<dbReference type="GO" id="GO:0015074">
    <property type="term" value="P:DNA integration"/>
    <property type="evidence" value="ECO:0007669"/>
    <property type="project" value="InterPro"/>
</dbReference>
<dbReference type="Gene3D" id="3.30.420.10">
    <property type="entry name" value="Ribonuclease H-like superfamily/Ribonuclease H"/>
    <property type="match status" value="1"/>
</dbReference>
<feature type="region of interest" description="Disordered" evidence="1">
    <location>
        <begin position="493"/>
        <end position="522"/>
    </location>
</feature>
<sequence>MCASALALLLALIFRSGILRLLCCAVSCVLIEPYVTCSLCTVDKVYSGCSGTLCITEELYGHCSLCITEETYGHCSLCTVEETFGTCSLHFTEESYGTCSPGCFGDFSTCLGHISDEIYDLKPAEKGNSEQQHPDPALTHCFVCSTWTASLFDNMATSTPATSGIPLQEYRKDVPPGWIPGMADYPLRLYLERVKMWYRLYDGPDETVGPLIAGRLGGRAQKIALSLRLVDPHGNYDVGDAALVRLSVDEVRDPMNPNVILQHHIPSGVQALFNALKDAFGEGEQLRATQSLENFFDFRRGRLSLAEYTAEWNMRLEEAISHAGLDVNAVARTFLYFRGSQLPQRHVDDILMQIHGDLSRFSDARTLALRLAHRQGPDGQNMHYEQSEQFYIGDDEDWQWYEPWNEDGDAHYYEDDWGDGYYYDCDEYDEDGYWPDDQQEGQEDVDANGDIDPSPQQSQQAQQPTYFKKNLGIGCTVCGSKWHESSSCPMTSSNYGKGKSHGSDQRQPFRKGGKSKGKGKYGRPWSFGYRGKGKGKYGRPWSYGFRGKGKGYGKYYMDDYDQGGYERWSNEYFLERRDRAQLQLHHARTGMDFDVNHKEPSFSRMSSDRPTEAFDTKPTDSDGPAEPILKMSSSLTSATKNVAKTNAQSPTSTSSMSRPCKTLNFPTLSEHSTVYHQVRGHSRRGLLVDPGAGAGIIGSETLRDILEHVPLLKNNPTLVEWTERSTSVTGISGQGDSTLAHVTFPFHLSKKLMGSFSADVLGNEGSLCPALLPNPSLRRVHAWVLTEWFSNGDGLLVFQNQEKDGVSTDQLVLLRMLLTDSGHYILPIDQDFHEEESDQKEKVIFHMKAICEQSSSQWSDVHPTVQSLLCMQHQDGPSRVKPEQSELREDHSKDHWRIDEADKKLIRVHVRPRLALFVPQQEKCPVDISNIGRTRFSKIFYRDGSSEDRADEWPEDEHQKLLHDRWTGETIFDILPAQPEEHIVHDENETVFHEDDIAAYEGDFFPDHLPEEHVRYLHKRYAALPELFYTRTRKKVIRPDNVRSWMRSQPKGSRAHLWELCSGTGRLSLLALLSGLTVLFPVDLRYGWDIGYAPHQALLREVHETLCPGCLFMAPNCRPFSVSANRMPYEKMMAERAQEKPCIDFLQERARKQHQAGRGYIWEQPWPSAMWKELDLPGHCSRTDQCRYGAADEEGRPILKATGLDSNFELRYSCSLCRGHGGKPHAWLQGQVQGVNRTAIAAMYPERLCKSIARDIKLFCQRLQLFLEHDHGADQEKEDYYTCPRCKMGRLARDYEQHTFMPGECRYGKWPEDQKPKTIKQQVEERHPDHGKSPTQLFRDDAMRNTRLRQAKINSIPELPLDEEHSQILKHALMKILNAALKHIEENKDAYFHWLEDPVITHWIKTIFKPFMKVNGICTHIQPWKKPIPTPVLRIEDGHLRLMLRGNIWRWRMLQPEDLRELSNHQWHEPTDIDEDWLITLFGTESESSVEESKGASSSSTAKSSPSTPARTSRRAPATPAEAEEFAEPLINPYEVDAAEPEDGVDVAVDEDVAEEATETIVPAQTRTIKPTYDFRRVYQKLPQLATSNEASAKKLLLGLHERFFHAPIVDFRNILIRCGMPPEVLRLATDAVAACEICRKYVRATRRPMVKTNLALTFNDVIQIDIFYYKSDAYLLIVDEATRFKSGGTLQSRELSSILNALTNNWLRFFGPPRQLVADQETAIMTQEAGAEMDRLNIVRCPKGTTTGKEGKKHTGTGLVEKHVDLTKNCMNKIYEEALRYNITVEKDELFSEAMMAQNSTLNYGGYTPSMCVFGVLPRGFMNVDDINLAVEGSDPTNSTFERAARLRQIALSAAQSSVLEERIVRAGRTRPQHVDTSTMVPGTTQIEIFREDPANTGHGWRGPATLLDLDESNGTVIVKYQGGPYLMSIRHIRPFRGHFFLLDEHQLQEEAMLRLQSVVESSTPHRMHSLGHIYQKNSKTEAFEWKAFPPDMDFNNNEIMKDVRLIASHFKVPVFHGVRYGRALKTIHVPLHTKGILLCWPSGSKEYVLVEHINDKHINLKKEMHRVLDDICFIYIYTYVIFEDHQPLTITSRQSPQQQQFRQPHDSTLQPMQAEEVRDPASKRDEPETVTILEEPGVKRQRVFHNSMSLQDLFLRSLWWMLQRPMCVNWDPLCFFDQQAHDLGEPRLVDHTMKHHEQALFVLPCRTAATLYADLREGEIFRVDTDTDVLTEADLVSHWQEFEIADELEIRQFVEEQAFTKIAANQVTDDTVIVDCTWVRKFKRNADGSRKAKSRLCARGFLDPQRHEVPTRSTTATRLSQRLLLSMASIFQFVLQSWDVSGAFLKGFTFEKVRQLLQKKGIQTPMRKVAVIPPANVWRHLAKADPTFAVSEDELHLWMLLCEKPIYGLNDAPLAWQLNIHEHLESQGGVQSVLDENLFVWKSRSKVTALITTHVDDLAVCSNKKFLELQYAELTKKYGKVSLQHLPFSHCGCRYSATATGLRMDQKDFCMNLKEVHIENATNDERDLTKEEQSTLRSQLGGLLWLAATRLDLVADIGVLQSYVTKSKVKHLKAANQVIQRERVLILLMEDRLPVTTSYEIDGIETSEELFGGRAHVLWSQGSRSKRISYSTSHGETLAAINGMESASLVALRLAELILPDRKPTLQQLAALQERGYIEDETSLEYEDSKIIQALALTLPGMFPSGNRLLYFALLSSCLLPLVSSSSTTSGSSAGTCSTSDLNESTVAYEGGDTTFFRALPTSKMPRESGVDAPLEERWSWWSIIGLYLAGNLGNGRRVPKICNWQLQPPAETAGPRRAGVPRKPRPQRVAGVNGGGSAGRIQQLVERLQTQEETPYAPCVRLRPVASPCQVNRPLLCCGRLKRPAELPEATPGSSLDSAAAEREQWAARAAREDYEAREAERIKYYFRKPKESDAMASSQEMARCASAPSQGRRKEAQQVTPEAGRKKLPKSKSEVLVTLNFMDTGDKYTLQVDPDLRIGPCAEDSAGLKGIIEEITGVPAPNQILFCKRCKMGNDRHTLRSYHAHDNAEVLVRFKPQRSKFPQACTVKWRQQQQLHLQRRERAREYCVSQAQQAQHRIQPCWQRCVVPQNGTFFQYAKRGMEGKLAQRFDLHWNGQAADIRTNLFHDPFASFGDYHTFRPDEHSREWERIRSSTAYTTKLEFES</sequence>
<dbReference type="EMBL" id="CAMXCT010003057">
    <property type="protein sequence ID" value="CAI4002168.1"/>
    <property type="molecule type" value="Genomic_DNA"/>
</dbReference>